<keyword evidence="3" id="KW-1185">Reference proteome</keyword>
<dbReference type="PANTHER" id="PTHR43798">
    <property type="entry name" value="MONOACYLGLYCEROL LIPASE"/>
    <property type="match status" value="1"/>
</dbReference>
<dbReference type="RefSeq" id="WP_377834426.1">
    <property type="nucleotide sequence ID" value="NZ_JBHRSK010000014.1"/>
</dbReference>
<dbReference type="InterPro" id="IPR050266">
    <property type="entry name" value="AB_hydrolase_sf"/>
</dbReference>
<dbReference type="InterPro" id="IPR029058">
    <property type="entry name" value="AB_hydrolase_fold"/>
</dbReference>
<dbReference type="InterPro" id="IPR000073">
    <property type="entry name" value="AB_hydrolase_1"/>
</dbReference>
<gene>
    <name evidence="2" type="ORF">ACFOES_16290</name>
</gene>
<feature type="domain" description="AB hydrolase-1" evidence="1">
    <location>
        <begin position="28"/>
        <end position="265"/>
    </location>
</feature>
<dbReference type="Proteomes" id="UP001595443">
    <property type="component" value="Unassembled WGS sequence"/>
</dbReference>
<dbReference type="Pfam" id="PF00561">
    <property type="entry name" value="Abhydrolase_1"/>
    <property type="match status" value="1"/>
</dbReference>
<name>A0ABV7AK85_9RHOB</name>
<evidence type="ECO:0000259" key="1">
    <source>
        <dbReference type="Pfam" id="PF00561"/>
    </source>
</evidence>
<accession>A0ABV7AK85</accession>
<dbReference type="GO" id="GO:0016787">
    <property type="term" value="F:hydrolase activity"/>
    <property type="evidence" value="ECO:0007669"/>
    <property type="project" value="UniProtKB-KW"/>
</dbReference>
<sequence length="286" mass="31629">MTETPHSRYLRLGAHEMHVTEWGHPEQPPLVLWHGLARTGRDFDELARGLSHRWHVLCPDTIGRGMSSWSRDPDTDYTIATYAAHALAMLDAYGIGRCAWLGTSMGGLIGMDIASGPAAERLSALIVNDIGPELPQAAVDRIVAYAGTLPDFAGMAEAEAWLRQVYAPFGPAEDSFWQRMAECSVRRRDNGVLTLHYDPAIVRQFEVHPEDFSTWERYETIATPTQLIWGRQSDLLTEEIISRMQASGPRPKVTVYDSCGHAPSLVSAAAIADVSETLDRLSGRTD</sequence>
<dbReference type="PANTHER" id="PTHR43798:SF33">
    <property type="entry name" value="HYDROLASE, PUTATIVE (AFU_ORTHOLOGUE AFUA_2G14860)-RELATED"/>
    <property type="match status" value="1"/>
</dbReference>
<dbReference type="Gene3D" id="3.40.50.1820">
    <property type="entry name" value="alpha/beta hydrolase"/>
    <property type="match status" value="1"/>
</dbReference>
<comment type="caution">
    <text evidence="2">The sequence shown here is derived from an EMBL/GenBank/DDBJ whole genome shotgun (WGS) entry which is preliminary data.</text>
</comment>
<dbReference type="SUPFAM" id="SSF53474">
    <property type="entry name" value="alpha/beta-Hydrolases"/>
    <property type="match status" value="1"/>
</dbReference>
<keyword evidence="2" id="KW-0378">Hydrolase</keyword>
<protein>
    <submittedName>
        <fullName evidence="2">Alpha/beta fold hydrolase</fullName>
    </submittedName>
</protein>
<reference evidence="3" key="1">
    <citation type="journal article" date="2019" name="Int. J. Syst. Evol. Microbiol.">
        <title>The Global Catalogue of Microorganisms (GCM) 10K type strain sequencing project: providing services to taxonomists for standard genome sequencing and annotation.</title>
        <authorList>
            <consortium name="The Broad Institute Genomics Platform"/>
            <consortium name="The Broad Institute Genome Sequencing Center for Infectious Disease"/>
            <person name="Wu L."/>
            <person name="Ma J."/>
        </authorList>
    </citation>
    <scope>NUCLEOTIDE SEQUENCE [LARGE SCALE GENOMIC DNA]</scope>
    <source>
        <strain evidence="3">KCTC 62192</strain>
    </source>
</reference>
<dbReference type="EMBL" id="JBHRSK010000014">
    <property type="protein sequence ID" value="MFC2969662.1"/>
    <property type="molecule type" value="Genomic_DNA"/>
</dbReference>
<proteinExistence type="predicted"/>
<organism evidence="2 3">
    <name type="scientific">Acidimangrovimonas pyrenivorans</name>
    <dbReference type="NCBI Taxonomy" id="2030798"/>
    <lineage>
        <taxon>Bacteria</taxon>
        <taxon>Pseudomonadati</taxon>
        <taxon>Pseudomonadota</taxon>
        <taxon>Alphaproteobacteria</taxon>
        <taxon>Rhodobacterales</taxon>
        <taxon>Paracoccaceae</taxon>
        <taxon>Acidimangrovimonas</taxon>
    </lineage>
</organism>
<evidence type="ECO:0000313" key="2">
    <source>
        <dbReference type="EMBL" id="MFC2969662.1"/>
    </source>
</evidence>
<evidence type="ECO:0000313" key="3">
    <source>
        <dbReference type="Proteomes" id="UP001595443"/>
    </source>
</evidence>